<reference evidence="1 2" key="1">
    <citation type="journal article" date="2018" name="MBio">
        <title>Comparative Genomics Reveals the Core Gene Toolbox for the Fungus-Insect Symbiosis.</title>
        <authorList>
            <person name="Wang Y."/>
            <person name="Stata M."/>
            <person name="Wang W."/>
            <person name="Stajich J.E."/>
            <person name="White M.M."/>
            <person name="Moncalvo J.M."/>
        </authorList>
    </citation>
    <scope>NUCLEOTIDE SEQUENCE [LARGE SCALE GENOMIC DNA]</scope>
    <source>
        <strain evidence="1 2">AUS-126-30</strain>
    </source>
</reference>
<comment type="caution">
    <text evidence="1">The sequence shown here is derived from an EMBL/GenBank/DDBJ whole genome shotgun (WGS) entry which is preliminary data.</text>
</comment>
<dbReference type="AlphaFoldDB" id="A0A2U1J925"/>
<organism evidence="1 2">
    <name type="scientific">Smittium angustum</name>
    <dbReference type="NCBI Taxonomy" id="133377"/>
    <lineage>
        <taxon>Eukaryota</taxon>
        <taxon>Fungi</taxon>
        <taxon>Fungi incertae sedis</taxon>
        <taxon>Zoopagomycota</taxon>
        <taxon>Kickxellomycotina</taxon>
        <taxon>Harpellomycetes</taxon>
        <taxon>Harpellales</taxon>
        <taxon>Legeriomycetaceae</taxon>
        <taxon>Smittium</taxon>
    </lineage>
</organism>
<evidence type="ECO:0000313" key="1">
    <source>
        <dbReference type="EMBL" id="PWA01600.1"/>
    </source>
</evidence>
<dbReference type="Proteomes" id="UP000245591">
    <property type="component" value="Unassembled WGS sequence"/>
</dbReference>
<keyword evidence="2" id="KW-1185">Reference proteome</keyword>
<accession>A0A2U1J925</accession>
<protein>
    <submittedName>
        <fullName evidence="1">Uncharacterized protein</fullName>
    </submittedName>
</protein>
<sequence>MNNSNFNIPNRFIKSTADSLQRRNQLDYIIRNRGKINLVQELKTANTLDFSATTNHVSDLSYSKELSQYESNLTTEDPDANRTLLEFE</sequence>
<gene>
    <name evidence="1" type="ORF">BB558_002305</name>
</gene>
<name>A0A2U1J925_SMIAN</name>
<dbReference type="EMBL" id="MBFU01000153">
    <property type="protein sequence ID" value="PWA01600.1"/>
    <property type="molecule type" value="Genomic_DNA"/>
</dbReference>
<evidence type="ECO:0000313" key="2">
    <source>
        <dbReference type="Proteomes" id="UP000245591"/>
    </source>
</evidence>
<proteinExistence type="predicted"/>